<evidence type="ECO:0000256" key="1">
    <source>
        <dbReference type="SAM" id="MobiDB-lite"/>
    </source>
</evidence>
<proteinExistence type="predicted"/>
<dbReference type="WBParaSite" id="ASIM_0000497501-mRNA-1">
    <property type="protein sequence ID" value="ASIM_0000497501-mRNA-1"/>
    <property type="gene ID" value="ASIM_0000497501"/>
</dbReference>
<evidence type="ECO:0000313" key="2">
    <source>
        <dbReference type="WBParaSite" id="ASIM_0000497501-mRNA-1"/>
    </source>
</evidence>
<reference evidence="2" key="1">
    <citation type="submission" date="2017-02" db="UniProtKB">
        <authorList>
            <consortium name="WormBaseParasite"/>
        </authorList>
    </citation>
    <scope>IDENTIFICATION</scope>
</reference>
<dbReference type="AlphaFoldDB" id="A0A0M3JBJ9"/>
<protein>
    <submittedName>
        <fullName evidence="2">Protein-serine/threonine phosphatase</fullName>
    </submittedName>
</protein>
<name>A0A0M3JBJ9_ANISI</name>
<accession>A0A0M3JBJ9</accession>
<organism evidence="2">
    <name type="scientific">Anisakis simplex</name>
    <name type="common">Herring worm</name>
    <dbReference type="NCBI Taxonomy" id="6269"/>
    <lineage>
        <taxon>Eukaryota</taxon>
        <taxon>Metazoa</taxon>
        <taxon>Ecdysozoa</taxon>
        <taxon>Nematoda</taxon>
        <taxon>Chromadorea</taxon>
        <taxon>Rhabditida</taxon>
        <taxon>Spirurina</taxon>
        <taxon>Ascaridomorpha</taxon>
        <taxon>Ascaridoidea</taxon>
        <taxon>Anisakidae</taxon>
        <taxon>Anisakis</taxon>
        <taxon>Anisakis simplex complex</taxon>
    </lineage>
</organism>
<sequence>LFGMDGKGSKEDSEVEGALEPGGGDSSAVNGFSSSCASGRLRAERLALDI</sequence>
<feature type="region of interest" description="Disordered" evidence="1">
    <location>
        <begin position="1"/>
        <end position="34"/>
    </location>
</feature>